<name>A0A252CBZ8_9LACT</name>
<evidence type="ECO:0000256" key="4">
    <source>
        <dbReference type="ARBA" id="ARBA00022729"/>
    </source>
</evidence>
<comment type="caution">
    <text evidence="10">The sequence shown here is derived from an EMBL/GenBank/DDBJ whole genome shotgun (WGS) entry which is preliminary data.</text>
</comment>
<dbReference type="Pfam" id="PF00746">
    <property type="entry name" value="Gram_pos_anchor"/>
    <property type="match status" value="1"/>
</dbReference>
<dbReference type="RefSeq" id="WP_086583005.1">
    <property type="nucleotide sequence ID" value="NZ_MUIZ01000005.1"/>
</dbReference>
<dbReference type="NCBIfam" id="TIGR01167">
    <property type="entry name" value="LPXTG_anchor"/>
    <property type="match status" value="1"/>
</dbReference>
<organism evidence="10 11">
    <name type="scientific">Lactococcus petauri</name>
    <dbReference type="NCBI Taxonomy" id="1940789"/>
    <lineage>
        <taxon>Bacteria</taxon>
        <taxon>Bacillati</taxon>
        <taxon>Bacillota</taxon>
        <taxon>Bacilli</taxon>
        <taxon>Lactobacillales</taxon>
        <taxon>Streptococcaceae</taxon>
        <taxon>Lactococcus</taxon>
    </lineage>
</organism>
<feature type="transmembrane region" description="Helical" evidence="7">
    <location>
        <begin position="627"/>
        <end position="646"/>
    </location>
</feature>
<dbReference type="InterPro" id="IPR008966">
    <property type="entry name" value="Adhesion_dom_sf"/>
</dbReference>
<keyword evidence="6" id="KW-0572">Peptidoglycan-anchor</keyword>
<keyword evidence="7" id="KW-1133">Transmembrane helix</keyword>
<dbReference type="Proteomes" id="UP000194606">
    <property type="component" value="Unassembled WGS sequence"/>
</dbReference>
<feature type="signal peptide" evidence="8">
    <location>
        <begin position="1"/>
        <end position="27"/>
    </location>
</feature>
<reference evidence="10 11" key="1">
    <citation type="submission" date="2017-02" db="EMBL/GenBank/DDBJ databases">
        <authorList>
            <person name="Peterson S.W."/>
        </authorList>
    </citation>
    <scope>NUCLEOTIDE SEQUENCE [LARGE SCALE GENOMIC DNA]</scope>
    <source>
        <strain evidence="10">159469</strain>
    </source>
</reference>
<dbReference type="Pfam" id="PF05737">
    <property type="entry name" value="Collagen_bind"/>
    <property type="match status" value="1"/>
</dbReference>
<evidence type="ECO:0000256" key="7">
    <source>
        <dbReference type="SAM" id="Phobius"/>
    </source>
</evidence>
<dbReference type="AlphaFoldDB" id="A0A252CBZ8"/>
<dbReference type="Gene3D" id="2.60.40.740">
    <property type="match status" value="1"/>
</dbReference>
<accession>A0A252CBZ8</accession>
<evidence type="ECO:0000256" key="1">
    <source>
        <dbReference type="ARBA" id="ARBA00004191"/>
    </source>
</evidence>
<dbReference type="InterPro" id="IPR011252">
    <property type="entry name" value="Fibrogen-bd_dom1"/>
</dbReference>
<feature type="domain" description="Gram-positive cocci surface proteins LPxTG" evidence="9">
    <location>
        <begin position="617"/>
        <end position="653"/>
    </location>
</feature>
<dbReference type="SUPFAM" id="SSF49401">
    <property type="entry name" value="Bacterial adhesins"/>
    <property type="match status" value="2"/>
</dbReference>
<keyword evidence="7" id="KW-0472">Membrane</keyword>
<dbReference type="GO" id="GO:0007155">
    <property type="term" value="P:cell adhesion"/>
    <property type="evidence" value="ECO:0007669"/>
    <property type="project" value="InterPro"/>
</dbReference>
<keyword evidence="7" id="KW-0812">Transmembrane</keyword>
<comment type="subcellular location">
    <subcellularLocation>
        <location evidence="1">Secreted</location>
        <location evidence="1">Cell wall</location>
    </subcellularLocation>
</comment>
<evidence type="ECO:0000256" key="5">
    <source>
        <dbReference type="ARBA" id="ARBA00022737"/>
    </source>
</evidence>
<keyword evidence="5" id="KW-0677">Repeat</keyword>
<feature type="chain" id="PRO_5011705988" description="Gram-positive cocci surface proteins LPxTG domain-containing protein" evidence="8">
    <location>
        <begin position="28"/>
        <end position="653"/>
    </location>
</feature>
<evidence type="ECO:0000256" key="8">
    <source>
        <dbReference type="SAM" id="SignalP"/>
    </source>
</evidence>
<protein>
    <recommendedName>
        <fullName evidence="9">Gram-positive cocci surface proteins LPxTG domain-containing protein</fullName>
    </recommendedName>
</protein>
<dbReference type="InterPro" id="IPR019931">
    <property type="entry name" value="LPXTG_anchor"/>
</dbReference>
<keyword evidence="2" id="KW-0134">Cell wall</keyword>
<proteinExistence type="predicted"/>
<dbReference type="GO" id="GO:0005518">
    <property type="term" value="F:collagen binding"/>
    <property type="evidence" value="ECO:0007669"/>
    <property type="project" value="InterPro"/>
</dbReference>
<dbReference type="InterPro" id="IPR009459">
    <property type="entry name" value="MucBP_dom"/>
</dbReference>
<evidence type="ECO:0000313" key="10">
    <source>
        <dbReference type="EMBL" id="OUK04072.1"/>
    </source>
</evidence>
<evidence type="ECO:0000313" key="11">
    <source>
        <dbReference type="Proteomes" id="UP000194606"/>
    </source>
</evidence>
<dbReference type="Gene3D" id="2.60.40.1280">
    <property type="match status" value="1"/>
</dbReference>
<dbReference type="InterPro" id="IPR008456">
    <property type="entry name" value="Collagen-bd_dom"/>
</dbReference>
<evidence type="ECO:0000256" key="6">
    <source>
        <dbReference type="ARBA" id="ARBA00023088"/>
    </source>
</evidence>
<evidence type="ECO:0000259" key="9">
    <source>
        <dbReference type="PROSITE" id="PS50847"/>
    </source>
</evidence>
<dbReference type="EMBL" id="MUIZ01000005">
    <property type="protein sequence ID" value="OUK04072.1"/>
    <property type="molecule type" value="Genomic_DNA"/>
</dbReference>
<sequence length="653" mass="71168">MKKISNQLLLFILMLGSILNLTPLVSAETTSPSAIQFVDQVVLSNNNGPITSNKISDASLVNATYTLSIPNGTVIDTAQKYSMPLPQELKYTGTAPILLTKEDGTLLGSVTIQNNMLNIVFAPVINNLSNRTLFFNFWSGFNKNTLNYDVGNDLAFPTKNNLNNSIHVNFSKSSSGEGSRNSAIAKTLHYEANDIVTWTITINNGGYEVSDANFADTMSNTQDYIPGSTSIHYRNYKNTVIKTESTDLVFNPNADGSQSTSLNLGHLHGDTEASLTEPNSVVIHYQTKLKSNPVNNKYPNQAFSYDGTTLIDSAVSTATYHGQGGGGTGDLAGDVLIKYVDELGNKLIDNITLKGNIGQPYTSEQKEIEGYTFKEVQGNPTGTFTDQAQTITYVYTKIPAAVNGDVTVQYVDETGKKLSTDEKLTGKVGDPYISEQKEIEGYTFKEVQGNPTGIFTDQAKTITYVYTKIPAAVNGDVTVQYVDETGKKLSTDEKLTGKVGDPYISEQKEIEGYTFKEVQGNPTGTFTDQAQTITYVYTKLPVKGETVTVKYTGDDGKKIAEDTVLTGNIGEEYVSTPKELLGYSIKGVQGNPKGVFTSIKQEVKYLYAKNQTYQANLPATGEDNGKFLTIIGVILLFLIGGVIVFVRKINKYK</sequence>
<dbReference type="Pfam" id="PF06458">
    <property type="entry name" value="MucBP"/>
    <property type="match status" value="4"/>
</dbReference>
<gene>
    <name evidence="10" type="ORF">BZZ03_08375</name>
</gene>
<keyword evidence="4 8" id="KW-0732">Signal</keyword>
<evidence type="ECO:0000256" key="3">
    <source>
        <dbReference type="ARBA" id="ARBA00022525"/>
    </source>
</evidence>
<evidence type="ECO:0000256" key="2">
    <source>
        <dbReference type="ARBA" id="ARBA00022512"/>
    </source>
</evidence>
<dbReference type="PROSITE" id="PS50847">
    <property type="entry name" value="GRAM_POS_ANCHORING"/>
    <property type="match status" value="1"/>
</dbReference>
<dbReference type="Gene3D" id="3.10.20.320">
    <property type="entry name" value="Putative peptidoglycan bound protein (lpxtg motif)"/>
    <property type="match status" value="4"/>
</dbReference>
<keyword evidence="3" id="KW-0964">Secreted</keyword>